<comment type="caution">
    <text evidence="1">The sequence shown here is derived from an EMBL/GenBank/DDBJ whole genome shotgun (WGS) entry which is preliminary data.</text>
</comment>
<protein>
    <submittedName>
        <fullName evidence="1">Uncharacterized protein</fullName>
    </submittedName>
</protein>
<dbReference type="AlphaFoldDB" id="A0A8S9UPI1"/>
<gene>
    <name evidence="1" type="ORF">GN958_ATG10603</name>
</gene>
<proteinExistence type="predicted"/>
<accession>A0A8S9UPI1</accession>
<feature type="non-terminal residue" evidence="1">
    <location>
        <position position="1"/>
    </location>
</feature>
<organism evidence="1 2">
    <name type="scientific">Phytophthora infestans</name>
    <name type="common">Potato late blight agent</name>
    <name type="synonym">Botrytis infestans</name>
    <dbReference type="NCBI Taxonomy" id="4787"/>
    <lineage>
        <taxon>Eukaryota</taxon>
        <taxon>Sar</taxon>
        <taxon>Stramenopiles</taxon>
        <taxon>Oomycota</taxon>
        <taxon>Peronosporomycetes</taxon>
        <taxon>Peronosporales</taxon>
        <taxon>Peronosporaceae</taxon>
        <taxon>Phytophthora</taxon>
    </lineage>
</organism>
<sequence length="122" mass="13771">MLVGPRFASHIDEGSPQSKTVVGACLLLPNKLNFRIKFSERSKKKELKAVFFSSFKLTHLPERIGCDLDGRRQKIYLDSLTGKLQNGSDVAAVELLYISIHERQAEARTCVEELRHGLRMGE</sequence>
<dbReference type="EMBL" id="JAACNO010001483">
    <property type="protein sequence ID" value="KAF4140208.1"/>
    <property type="molecule type" value="Genomic_DNA"/>
</dbReference>
<dbReference type="Proteomes" id="UP000704712">
    <property type="component" value="Unassembled WGS sequence"/>
</dbReference>
<reference evidence="1" key="1">
    <citation type="submission" date="2020-03" db="EMBL/GenBank/DDBJ databases">
        <title>Hybrid Assembly of Korean Phytophthora infestans isolates.</title>
        <authorList>
            <person name="Prokchorchik M."/>
            <person name="Lee Y."/>
            <person name="Seo J."/>
            <person name="Cho J.-H."/>
            <person name="Park Y.-E."/>
            <person name="Jang D.-C."/>
            <person name="Im J.-S."/>
            <person name="Choi J.-G."/>
            <person name="Park H.-J."/>
            <person name="Lee G.-B."/>
            <person name="Lee Y.-G."/>
            <person name="Hong S.-Y."/>
            <person name="Cho K."/>
            <person name="Sohn K.H."/>
        </authorList>
    </citation>
    <scope>NUCLEOTIDE SEQUENCE</scope>
    <source>
        <strain evidence="1">KR_2_A2</strain>
    </source>
</reference>
<evidence type="ECO:0000313" key="1">
    <source>
        <dbReference type="EMBL" id="KAF4140208.1"/>
    </source>
</evidence>
<name>A0A8S9UPI1_PHYIN</name>
<evidence type="ECO:0000313" key="2">
    <source>
        <dbReference type="Proteomes" id="UP000704712"/>
    </source>
</evidence>